<dbReference type="InterPro" id="IPR011006">
    <property type="entry name" value="CheY-like_superfamily"/>
</dbReference>
<dbReference type="Pfam" id="PF00072">
    <property type="entry name" value="Response_reg"/>
    <property type="match status" value="1"/>
</dbReference>
<evidence type="ECO:0000256" key="4">
    <source>
        <dbReference type="PROSITE-ProRule" id="PRU00169"/>
    </source>
</evidence>
<keyword evidence="1" id="KW-0805">Transcription regulation</keyword>
<dbReference type="GO" id="GO:0000976">
    <property type="term" value="F:transcription cis-regulatory region binding"/>
    <property type="evidence" value="ECO:0007669"/>
    <property type="project" value="TreeGrafter"/>
</dbReference>
<dbReference type="SUPFAM" id="SSF52172">
    <property type="entry name" value="CheY-like"/>
    <property type="match status" value="1"/>
</dbReference>
<evidence type="ECO:0000256" key="3">
    <source>
        <dbReference type="ARBA" id="ARBA00023163"/>
    </source>
</evidence>
<protein>
    <submittedName>
        <fullName evidence="8">Two-component system response regulator</fullName>
    </submittedName>
</protein>
<dbReference type="Gene3D" id="3.40.50.2300">
    <property type="match status" value="1"/>
</dbReference>
<organism evidence="8 9">
    <name type="scientific">Ruegeria marisrubri</name>
    <dbReference type="NCBI Taxonomy" id="1685379"/>
    <lineage>
        <taxon>Bacteria</taxon>
        <taxon>Pseudomonadati</taxon>
        <taxon>Pseudomonadota</taxon>
        <taxon>Alphaproteobacteria</taxon>
        <taxon>Rhodobacterales</taxon>
        <taxon>Roseobacteraceae</taxon>
        <taxon>Ruegeria</taxon>
    </lineage>
</organism>
<dbReference type="CDD" id="cd00383">
    <property type="entry name" value="trans_reg_C"/>
    <property type="match status" value="1"/>
</dbReference>
<evidence type="ECO:0000259" key="7">
    <source>
        <dbReference type="PROSITE" id="PS51755"/>
    </source>
</evidence>
<name>A0A0X3TIZ0_9RHOB</name>
<dbReference type="PROSITE" id="PS50110">
    <property type="entry name" value="RESPONSE_REGULATORY"/>
    <property type="match status" value="1"/>
</dbReference>
<keyword evidence="9" id="KW-1185">Reference proteome</keyword>
<evidence type="ECO:0000313" key="8">
    <source>
        <dbReference type="EMBL" id="KUJ73160.1"/>
    </source>
</evidence>
<keyword evidence="2 5" id="KW-0238">DNA-binding</keyword>
<evidence type="ECO:0000313" key="9">
    <source>
        <dbReference type="Proteomes" id="UP000053791"/>
    </source>
</evidence>
<dbReference type="GO" id="GO:0006355">
    <property type="term" value="P:regulation of DNA-templated transcription"/>
    <property type="evidence" value="ECO:0007669"/>
    <property type="project" value="InterPro"/>
</dbReference>
<feature type="modified residue" description="4-aspartylphosphate" evidence="4">
    <location>
        <position position="51"/>
    </location>
</feature>
<dbReference type="InterPro" id="IPR036388">
    <property type="entry name" value="WH-like_DNA-bd_sf"/>
</dbReference>
<dbReference type="PANTHER" id="PTHR48111">
    <property type="entry name" value="REGULATOR OF RPOS"/>
    <property type="match status" value="1"/>
</dbReference>
<proteinExistence type="predicted"/>
<dbReference type="InterPro" id="IPR001789">
    <property type="entry name" value="Sig_transdc_resp-reg_receiver"/>
</dbReference>
<dbReference type="EMBL" id="LQBQ01000039">
    <property type="protein sequence ID" value="KUJ73160.1"/>
    <property type="molecule type" value="Genomic_DNA"/>
</dbReference>
<dbReference type="InterPro" id="IPR039420">
    <property type="entry name" value="WalR-like"/>
</dbReference>
<reference evidence="8 9" key="1">
    <citation type="submission" date="2015-12" db="EMBL/GenBank/DDBJ databases">
        <authorList>
            <person name="Shamseldin A."/>
            <person name="Moawad H."/>
            <person name="Abd El-Rahim W.M."/>
            <person name="Sadowsky M.J."/>
        </authorList>
    </citation>
    <scope>NUCLEOTIDE SEQUENCE [LARGE SCALE GENOMIC DNA]</scope>
    <source>
        <strain evidence="8 9">ZGT118</strain>
    </source>
</reference>
<dbReference type="SMART" id="SM00448">
    <property type="entry name" value="REC"/>
    <property type="match status" value="1"/>
</dbReference>
<dbReference type="SMART" id="SM00862">
    <property type="entry name" value="Trans_reg_C"/>
    <property type="match status" value="1"/>
</dbReference>
<dbReference type="PROSITE" id="PS51755">
    <property type="entry name" value="OMPR_PHOB"/>
    <property type="match status" value="1"/>
</dbReference>
<dbReference type="STRING" id="1685379.AVO45_15575"/>
<dbReference type="RefSeq" id="WP_068350064.1">
    <property type="nucleotide sequence ID" value="NZ_LQBQ01000039.1"/>
</dbReference>
<evidence type="ECO:0000256" key="1">
    <source>
        <dbReference type="ARBA" id="ARBA00023015"/>
    </source>
</evidence>
<accession>A0A0X3TIZ0</accession>
<evidence type="ECO:0000256" key="5">
    <source>
        <dbReference type="PROSITE-ProRule" id="PRU01091"/>
    </source>
</evidence>
<dbReference type="Gene3D" id="6.10.250.690">
    <property type="match status" value="1"/>
</dbReference>
<dbReference type="PANTHER" id="PTHR48111:SF67">
    <property type="entry name" value="TRANSCRIPTIONAL REGULATORY PROTEIN TCTD"/>
    <property type="match status" value="1"/>
</dbReference>
<gene>
    <name evidence="8" type="ORF">AVO45_15575</name>
</gene>
<sequence>MRILLVEDAVDLAEATQGHLARNGIACDLAANVAEAGDCLAVQRYDVVILDINLPDGSGTDLLRNLRRGGNNVPVLMLTAQFSVDDKVSAFALGADDYLVKPFDHRELEARLHAMARRQQADKSGDTVIGRLSYNAVSGVVRADGERLDLTRREFALLGMFVRQRDQVLSKERLLEGLYSFDDAAVGVNAIELYVARLRKKLVNSGVGIRTLRGLGYKLEVDD</sequence>
<dbReference type="Pfam" id="PF00486">
    <property type="entry name" value="Trans_reg_C"/>
    <property type="match status" value="1"/>
</dbReference>
<feature type="DNA-binding region" description="OmpR/PhoB-type" evidence="5">
    <location>
        <begin position="124"/>
        <end position="221"/>
    </location>
</feature>
<dbReference type="Proteomes" id="UP000053791">
    <property type="component" value="Unassembled WGS sequence"/>
</dbReference>
<dbReference type="AlphaFoldDB" id="A0A0X3TIZ0"/>
<feature type="domain" description="Response regulatory" evidence="6">
    <location>
        <begin position="2"/>
        <end position="116"/>
    </location>
</feature>
<dbReference type="InterPro" id="IPR001867">
    <property type="entry name" value="OmpR/PhoB-type_DNA-bd"/>
</dbReference>
<keyword evidence="4" id="KW-0597">Phosphoprotein</keyword>
<dbReference type="Gene3D" id="1.10.10.10">
    <property type="entry name" value="Winged helix-like DNA-binding domain superfamily/Winged helix DNA-binding domain"/>
    <property type="match status" value="1"/>
</dbReference>
<feature type="domain" description="OmpR/PhoB-type" evidence="7">
    <location>
        <begin position="124"/>
        <end position="221"/>
    </location>
</feature>
<evidence type="ECO:0000256" key="2">
    <source>
        <dbReference type="ARBA" id="ARBA00023125"/>
    </source>
</evidence>
<dbReference type="GO" id="GO:0032993">
    <property type="term" value="C:protein-DNA complex"/>
    <property type="evidence" value="ECO:0007669"/>
    <property type="project" value="TreeGrafter"/>
</dbReference>
<comment type="caution">
    <text evidence="8">The sequence shown here is derived from an EMBL/GenBank/DDBJ whole genome shotgun (WGS) entry which is preliminary data.</text>
</comment>
<dbReference type="GO" id="GO:0000156">
    <property type="term" value="F:phosphorelay response regulator activity"/>
    <property type="evidence" value="ECO:0007669"/>
    <property type="project" value="TreeGrafter"/>
</dbReference>
<evidence type="ECO:0000259" key="6">
    <source>
        <dbReference type="PROSITE" id="PS50110"/>
    </source>
</evidence>
<keyword evidence="3" id="KW-0804">Transcription</keyword>
<dbReference type="OrthoDB" id="9802426at2"/>
<dbReference type="GO" id="GO:0005829">
    <property type="term" value="C:cytosol"/>
    <property type="evidence" value="ECO:0007669"/>
    <property type="project" value="TreeGrafter"/>
</dbReference>